<dbReference type="GO" id="GO:0006260">
    <property type="term" value="P:DNA replication"/>
    <property type="evidence" value="ECO:0007669"/>
    <property type="project" value="UniProtKB-KW"/>
</dbReference>
<dbReference type="InterPro" id="IPR049945">
    <property type="entry name" value="AAA_22"/>
</dbReference>
<comment type="similarity">
    <text evidence="1">Belongs to the CDC6/cdc18 family.</text>
</comment>
<reference evidence="6 7" key="1">
    <citation type="journal article" date="2014" name="PLoS Genet.">
        <title>Phylogenetically driven sequencing of extremely halophilic archaea reveals strategies for static and dynamic osmo-response.</title>
        <authorList>
            <person name="Becker E.A."/>
            <person name="Seitzer P.M."/>
            <person name="Tritt A."/>
            <person name="Larsen D."/>
            <person name="Krusor M."/>
            <person name="Yao A.I."/>
            <person name="Wu D."/>
            <person name="Madern D."/>
            <person name="Eisen J.A."/>
            <person name="Darling A.E."/>
            <person name="Facciotti M.T."/>
        </authorList>
    </citation>
    <scope>NUCLEOTIDE SEQUENCE [LARGE SCALE GENOMIC DNA]</scope>
    <source>
        <strain evidence="7">ATCC 33959 / DSM 4427 / JCM 8863 / NBRC 102184 / NCIMB 2188 / Ma 2.38</strain>
    </source>
</reference>
<evidence type="ECO:0000256" key="1">
    <source>
        <dbReference type="ARBA" id="ARBA00006184"/>
    </source>
</evidence>
<dbReference type="AlphaFoldDB" id="M0H8U0"/>
<keyword evidence="7" id="KW-1185">Reference proteome</keyword>
<dbReference type="InterPro" id="IPR027417">
    <property type="entry name" value="P-loop_NTPase"/>
</dbReference>
<evidence type="ECO:0000313" key="7">
    <source>
        <dbReference type="Proteomes" id="UP000011571"/>
    </source>
</evidence>
<name>M0H8U0_HALGM</name>
<keyword evidence="2" id="KW-0235">DNA replication</keyword>
<dbReference type="GO" id="GO:0016887">
    <property type="term" value="F:ATP hydrolysis activity"/>
    <property type="evidence" value="ECO:0007669"/>
    <property type="project" value="InterPro"/>
</dbReference>
<dbReference type="InterPro" id="IPR055237">
    <property type="entry name" value="Cdc6_lid"/>
</dbReference>
<dbReference type="PANTHER" id="PTHR10763:SF26">
    <property type="entry name" value="CELL DIVISION CONTROL PROTEIN 6 HOMOLOG"/>
    <property type="match status" value="1"/>
</dbReference>
<dbReference type="InterPro" id="IPR050311">
    <property type="entry name" value="ORC1/CDC6"/>
</dbReference>
<proteinExistence type="inferred from homology"/>
<keyword evidence="4" id="KW-0067">ATP-binding</keyword>
<sequence>MFDRNKKDNGILRSETYLTADHQPDKPIEREYELRRIADAVRPLTHRKTGENLLIHGPSGVGKSTLVQHVFGQLEQETRVKPVYINCWQYNTRPSLLTELLIQLGYPAPRKGKPVDELLSKIREWLDKNYSVAIALDEFDQLKDGTEVIYDLQLLNEQAAHKIGIIMVSNQHPSQIHLDPRSQSRLSCQTLQYKPYNQNQLENILQKRVEQAFRPGSVSQEVIEQIARNVAETSGDCRQALHTLLQAGRKADREGDLKLNNQHIQ</sequence>
<dbReference type="RefSeq" id="WP_004975538.1">
    <property type="nucleotide sequence ID" value="NZ_AOLJ01000017.1"/>
</dbReference>
<comment type="caution">
    <text evidence="6">The sequence shown here is derived from an EMBL/GenBank/DDBJ whole genome shotgun (WGS) entry which is preliminary data.</text>
</comment>
<evidence type="ECO:0000256" key="2">
    <source>
        <dbReference type="ARBA" id="ARBA00022705"/>
    </source>
</evidence>
<dbReference type="Pfam" id="PF22703">
    <property type="entry name" value="Cdc6_lid"/>
    <property type="match status" value="1"/>
</dbReference>
<keyword evidence="3" id="KW-0547">Nucleotide-binding</keyword>
<dbReference type="EMBL" id="AOLJ01000017">
    <property type="protein sequence ID" value="ELZ80152.1"/>
    <property type="molecule type" value="Genomic_DNA"/>
</dbReference>
<dbReference type="Pfam" id="PF13401">
    <property type="entry name" value="AAA_22"/>
    <property type="match status" value="1"/>
</dbReference>
<dbReference type="Gene3D" id="1.10.8.60">
    <property type="match status" value="1"/>
</dbReference>
<evidence type="ECO:0000259" key="5">
    <source>
        <dbReference type="SMART" id="SM00382"/>
    </source>
</evidence>
<evidence type="ECO:0000256" key="3">
    <source>
        <dbReference type="ARBA" id="ARBA00022741"/>
    </source>
</evidence>
<protein>
    <submittedName>
        <fullName evidence="6">Orc1-type DNA replication protein</fullName>
    </submittedName>
</protein>
<dbReference type="GO" id="GO:0005524">
    <property type="term" value="F:ATP binding"/>
    <property type="evidence" value="ECO:0007669"/>
    <property type="project" value="UniProtKB-KW"/>
</dbReference>
<dbReference type="InterPro" id="IPR003593">
    <property type="entry name" value="AAA+_ATPase"/>
</dbReference>
<dbReference type="InterPro" id="IPR014277">
    <property type="entry name" value="Orc1/Cdc6_arc"/>
</dbReference>
<dbReference type="CDD" id="cd00009">
    <property type="entry name" value="AAA"/>
    <property type="match status" value="1"/>
</dbReference>
<evidence type="ECO:0000313" key="6">
    <source>
        <dbReference type="EMBL" id="ELZ80152.1"/>
    </source>
</evidence>
<evidence type="ECO:0000256" key="4">
    <source>
        <dbReference type="ARBA" id="ARBA00022840"/>
    </source>
</evidence>
<dbReference type="Proteomes" id="UP000011571">
    <property type="component" value="Unassembled WGS sequence"/>
</dbReference>
<organism evidence="6 7">
    <name type="scientific">Haloferax gibbonsii (strain ATCC 33959 / DSM 4427 / JCM 8863 / NBRC 102184 / NCIMB 2188 / Ma 2.38)</name>
    <dbReference type="NCBI Taxonomy" id="1227459"/>
    <lineage>
        <taxon>Archaea</taxon>
        <taxon>Methanobacteriati</taxon>
        <taxon>Methanobacteriota</taxon>
        <taxon>Stenosarchaea group</taxon>
        <taxon>Halobacteria</taxon>
        <taxon>Halobacteriales</taxon>
        <taxon>Haloferacaceae</taxon>
        <taxon>Haloferax</taxon>
    </lineage>
</organism>
<feature type="domain" description="AAA+ ATPase" evidence="5">
    <location>
        <begin position="49"/>
        <end position="197"/>
    </location>
</feature>
<dbReference type="PANTHER" id="PTHR10763">
    <property type="entry name" value="CELL DIVISION CONTROL PROTEIN 6-RELATED"/>
    <property type="match status" value="1"/>
</dbReference>
<dbReference type="Gene3D" id="3.40.50.300">
    <property type="entry name" value="P-loop containing nucleotide triphosphate hydrolases"/>
    <property type="match status" value="1"/>
</dbReference>
<dbReference type="NCBIfam" id="TIGR02928">
    <property type="entry name" value="orc1/cdc6 family replication initiation protein"/>
    <property type="match status" value="1"/>
</dbReference>
<accession>M0H8U0</accession>
<gene>
    <name evidence="6" type="ORF">C454_11081</name>
</gene>
<dbReference type="SUPFAM" id="SSF52540">
    <property type="entry name" value="P-loop containing nucleoside triphosphate hydrolases"/>
    <property type="match status" value="1"/>
</dbReference>
<dbReference type="SMART" id="SM00382">
    <property type="entry name" value="AAA"/>
    <property type="match status" value="1"/>
</dbReference>